<keyword evidence="1" id="KW-0812">Transmembrane</keyword>
<sequence length="62" mass="6842">MGELPVTQVFSIWPVLYVVFMAVLIGLAAYVLILVITFLRLRIGELKRAAPPKNIANGSDRS</sequence>
<dbReference type="Proteomes" id="UP000464186">
    <property type="component" value="Chromosome"/>
</dbReference>
<gene>
    <name evidence="2" type="ORF">GU243_17280</name>
</gene>
<dbReference type="KEGG" id="psey:GU243_17280"/>
<reference evidence="2 3" key="1">
    <citation type="submission" date="2020-01" db="EMBL/GenBank/DDBJ databases">
        <title>Pseudarthrobacter psychrotolerans sp. nov., isolated from antarctic soil.</title>
        <authorList>
            <person name="Shin Y."/>
            <person name="Park W."/>
        </authorList>
    </citation>
    <scope>NUCLEOTIDE SEQUENCE [LARGE SCALE GENOMIC DNA]</scope>
    <source>
        <strain evidence="2 3">YJ56</strain>
    </source>
</reference>
<proteinExistence type="predicted"/>
<accession>A0A6P1NNE8</accession>
<dbReference type="EMBL" id="CP047898">
    <property type="protein sequence ID" value="QHK21169.1"/>
    <property type="molecule type" value="Genomic_DNA"/>
</dbReference>
<name>A0A6P1NNE8_9MICC</name>
<evidence type="ECO:0000313" key="2">
    <source>
        <dbReference type="EMBL" id="QHK21169.1"/>
    </source>
</evidence>
<evidence type="ECO:0000313" key="3">
    <source>
        <dbReference type="Proteomes" id="UP000464186"/>
    </source>
</evidence>
<organism evidence="2 3">
    <name type="scientific">Pseudarthrobacter psychrotolerans</name>
    <dbReference type="NCBI Taxonomy" id="2697569"/>
    <lineage>
        <taxon>Bacteria</taxon>
        <taxon>Bacillati</taxon>
        <taxon>Actinomycetota</taxon>
        <taxon>Actinomycetes</taxon>
        <taxon>Micrococcales</taxon>
        <taxon>Micrococcaceae</taxon>
        <taxon>Pseudarthrobacter</taxon>
    </lineage>
</organism>
<evidence type="ECO:0000256" key="1">
    <source>
        <dbReference type="SAM" id="Phobius"/>
    </source>
</evidence>
<keyword evidence="1" id="KW-1133">Transmembrane helix</keyword>
<keyword evidence="1" id="KW-0472">Membrane</keyword>
<keyword evidence="3" id="KW-1185">Reference proteome</keyword>
<protein>
    <submittedName>
        <fullName evidence="2">Uncharacterized protein</fullName>
    </submittedName>
</protein>
<feature type="transmembrane region" description="Helical" evidence="1">
    <location>
        <begin position="12"/>
        <end position="39"/>
    </location>
</feature>
<dbReference type="AlphaFoldDB" id="A0A6P1NNE8"/>